<evidence type="ECO:0000313" key="10">
    <source>
        <dbReference type="Proteomes" id="UP001228113"/>
    </source>
</evidence>
<accession>A0AA48H259</accession>
<dbReference type="PANTHER" id="PTHR30287">
    <property type="entry name" value="MEMBRANE COMPONENT OF PREDICTED ABC SUPERFAMILY METABOLITE UPTAKE TRANSPORTER"/>
    <property type="match status" value="1"/>
</dbReference>
<feature type="transmembrane region" description="Helical" evidence="6">
    <location>
        <begin position="789"/>
        <end position="808"/>
    </location>
</feature>
<reference evidence="9" key="1">
    <citation type="journal article" date="2023" name="Int. J. Syst. Evol. Microbiol.">
        <title>Mesoterricola silvestris gen. nov., sp. nov., Mesoterricola sediminis sp. nov., Geothrix oryzae sp. nov., Geothrix edaphica sp. nov., Geothrix rubra sp. nov., and Geothrix limicola sp. nov., six novel members of Acidobacteriota isolated from soils.</title>
        <authorList>
            <person name="Itoh H."/>
            <person name="Sugisawa Y."/>
            <person name="Mise K."/>
            <person name="Xu Z."/>
            <person name="Kuniyasu M."/>
            <person name="Ushijima N."/>
            <person name="Kawano K."/>
            <person name="Kobayashi E."/>
            <person name="Shiratori Y."/>
            <person name="Masuda Y."/>
            <person name="Senoo K."/>
        </authorList>
    </citation>
    <scope>NUCLEOTIDE SEQUENCE</scope>
    <source>
        <strain evidence="9">W786</strain>
    </source>
</reference>
<feature type="domain" description="ABC3 transporter permease C-terminal" evidence="7">
    <location>
        <begin position="704"/>
        <end position="820"/>
    </location>
</feature>
<feature type="domain" description="ABC3 transporter permease C-terminal" evidence="7">
    <location>
        <begin position="243"/>
        <end position="368"/>
    </location>
</feature>
<keyword evidence="3 6" id="KW-0812">Transmembrane</keyword>
<evidence type="ECO:0000256" key="2">
    <source>
        <dbReference type="ARBA" id="ARBA00022475"/>
    </source>
</evidence>
<evidence type="ECO:0000256" key="1">
    <source>
        <dbReference type="ARBA" id="ARBA00004651"/>
    </source>
</evidence>
<evidence type="ECO:0000256" key="5">
    <source>
        <dbReference type="ARBA" id="ARBA00023136"/>
    </source>
</evidence>
<protein>
    <submittedName>
        <fullName evidence="9">ABC transporter permease</fullName>
    </submittedName>
</protein>
<dbReference type="GO" id="GO:0005886">
    <property type="term" value="C:plasma membrane"/>
    <property type="evidence" value="ECO:0007669"/>
    <property type="project" value="UniProtKB-SubCell"/>
</dbReference>
<evidence type="ECO:0000256" key="4">
    <source>
        <dbReference type="ARBA" id="ARBA00022989"/>
    </source>
</evidence>
<keyword evidence="5 6" id="KW-0472">Membrane</keyword>
<dbReference type="PANTHER" id="PTHR30287:SF2">
    <property type="entry name" value="BLL1001 PROTEIN"/>
    <property type="match status" value="1"/>
</dbReference>
<dbReference type="Pfam" id="PF12704">
    <property type="entry name" value="MacB_PCD"/>
    <property type="match status" value="1"/>
</dbReference>
<name>A0AA48H259_9BACT</name>
<sequence>MKGLAGRLVLRPLALAPARAALAVLTVALGVAAFLAIRLANRAAIASFDAFTRGVGTGAEYVVRAPFGDLDERRLSALAPLRRDLWIRPVLEGSFSREPDFAAFQILATDLVGLGGEGGDGAGLPDLGGALVSPRLGLAPGAALPGLVDGRRVTLRVAGLLPESPGRPAPPPTLLVLDLPAGQALLGRPGRLDRLDLGPWPGRTPSREAIAAHLPDGWVLEDAEQRASSGRAMSGAFRLNLTVLSLIALAVGAYLLFQAFDAAVNRRRETWALLAALGCPPRRILRFVLLEAALLGSLGSLLGIGLGWAGAQGAVRFVARTLEALYGAASARHAALGPGEAAAALVLGTLTCLAAAWIPARRAAATPPVQLLARGAAARPMAWAPLALGGAALLAAGLALAFLPRLPQGTLWHAYLGSALVIFGGSLASVALLPALGALGRLVRDWRARLALRPLALPTGRHGFAAAAMAVAIGMTVGMGVMVRSFEATVEGWIGDSLRADVYVAPLGAGGAGSRHRIPEADAAALAADPAVAAVDRYQAVPFLFRGRPTTLAAGDFAVLGTRGHLPMVAGGASREVLARIRRDGLADPGAVASETFARRFGVRPGDRLDLGAGRRLTLRGVYGDYGNERGSLILDRPVFQAWTGEARAASLALYLRPGEDAEAFAAREARARPGLLLRSNRALRTQVERIFHQTFAITYALEVIGLAVALAGLVQSMAGLALERRGDLLTLRALGAGDAPVAAVLLGEGCGVAAAGVLGGLGLGLALARILVSVLNPQAFGWTLAFRLPWGALAGLTGLCLAAAALAQWPVALRAARLPVDRQAEEGAT</sequence>
<evidence type="ECO:0000259" key="8">
    <source>
        <dbReference type="Pfam" id="PF12704"/>
    </source>
</evidence>
<feature type="transmembrane region" description="Helical" evidence="6">
    <location>
        <begin position="381"/>
        <end position="403"/>
    </location>
</feature>
<comment type="subcellular location">
    <subcellularLocation>
        <location evidence="1">Cell membrane</location>
        <topology evidence="1">Multi-pass membrane protein</topology>
    </subcellularLocation>
</comment>
<keyword evidence="2" id="KW-1003">Cell membrane</keyword>
<dbReference type="InterPro" id="IPR025857">
    <property type="entry name" value="MacB_PCD"/>
</dbReference>
<dbReference type="EMBL" id="AP027081">
    <property type="protein sequence ID" value="BDU76096.1"/>
    <property type="molecule type" value="Genomic_DNA"/>
</dbReference>
<gene>
    <name evidence="9" type="ORF">METESE_10540</name>
</gene>
<organism evidence="9 10">
    <name type="scientific">Mesoterricola sediminis</name>
    <dbReference type="NCBI Taxonomy" id="2927980"/>
    <lineage>
        <taxon>Bacteria</taxon>
        <taxon>Pseudomonadati</taxon>
        <taxon>Acidobacteriota</taxon>
        <taxon>Holophagae</taxon>
        <taxon>Holophagales</taxon>
        <taxon>Holophagaceae</taxon>
        <taxon>Mesoterricola</taxon>
    </lineage>
</organism>
<dbReference type="Proteomes" id="UP001228113">
    <property type="component" value="Chromosome"/>
</dbReference>
<feature type="transmembrane region" description="Helical" evidence="6">
    <location>
        <begin position="415"/>
        <end position="443"/>
    </location>
</feature>
<dbReference type="AlphaFoldDB" id="A0AA48H259"/>
<dbReference type="Pfam" id="PF02687">
    <property type="entry name" value="FtsX"/>
    <property type="match status" value="2"/>
</dbReference>
<feature type="transmembrane region" description="Helical" evidence="6">
    <location>
        <begin position="700"/>
        <end position="723"/>
    </location>
</feature>
<feature type="transmembrane region" description="Helical" evidence="6">
    <location>
        <begin position="20"/>
        <end position="40"/>
    </location>
</feature>
<evidence type="ECO:0000256" key="3">
    <source>
        <dbReference type="ARBA" id="ARBA00022692"/>
    </source>
</evidence>
<dbReference type="KEGG" id="msea:METESE_10540"/>
<feature type="transmembrane region" description="Helical" evidence="6">
    <location>
        <begin position="744"/>
        <end position="769"/>
    </location>
</feature>
<dbReference type="InterPro" id="IPR038766">
    <property type="entry name" value="Membrane_comp_ABC_pdt"/>
</dbReference>
<feature type="transmembrane region" description="Helical" evidence="6">
    <location>
        <begin position="284"/>
        <end position="310"/>
    </location>
</feature>
<evidence type="ECO:0000313" key="9">
    <source>
        <dbReference type="EMBL" id="BDU76096.1"/>
    </source>
</evidence>
<feature type="domain" description="MacB-like periplasmic core" evidence="8">
    <location>
        <begin position="465"/>
        <end position="668"/>
    </location>
</feature>
<feature type="transmembrane region" description="Helical" evidence="6">
    <location>
        <begin position="464"/>
        <end position="483"/>
    </location>
</feature>
<keyword evidence="4 6" id="KW-1133">Transmembrane helix</keyword>
<dbReference type="RefSeq" id="WP_243346941.1">
    <property type="nucleotide sequence ID" value="NZ_AP027081.1"/>
</dbReference>
<evidence type="ECO:0000256" key="6">
    <source>
        <dbReference type="SAM" id="Phobius"/>
    </source>
</evidence>
<feature type="transmembrane region" description="Helical" evidence="6">
    <location>
        <begin position="241"/>
        <end position="264"/>
    </location>
</feature>
<keyword evidence="10" id="KW-1185">Reference proteome</keyword>
<evidence type="ECO:0000259" key="7">
    <source>
        <dbReference type="Pfam" id="PF02687"/>
    </source>
</evidence>
<proteinExistence type="predicted"/>
<dbReference type="InterPro" id="IPR003838">
    <property type="entry name" value="ABC3_permease_C"/>
</dbReference>
<feature type="transmembrane region" description="Helical" evidence="6">
    <location>
        <begin position="341"/>
        <end position="360"/>
    </location>
</feature>